<keyword evidence="1" id="KW-0732">Signal</keyword>
<keyword evidence="3" id="KW-1185">Reference proteome</keyword>
<proteinExistence type="predicted"/>
<dbReference type="EMBL" id="CP036276">
    <property type="protein sequence ID" value="QDU43296.1"/>
    <property type="molecule type" value="Genomic_DNA"/>
</dbReference>
<dbReference type="Proteomes" id="UP000319383">
    <property type="component" value="Chromosome"/>
</dbReference>
<evidence type="ECO:0008006" key="4">
    <source>
        <dbReference type="Google" id="ProtNLM"/>
    </source>
</evidence>
<evidence type="ECO:0000313" key="3">
    <source>
        <dbReference type="Proteomes" id="UP000319383"/>
    </source>
</evidence>
<reference evidence="2 3" key="1">
    <citation type="submission" date="2019-02" db="EMBL/GenBank/DDBJ databases">
        <title>Deep-cultivation of Planctomycetes and their phenomic and genomic characterization uncovers novel biology.</title>
        <authorList>
            <person name="Wiegand S."/>
            <person name="Jogler M."/>
            <person name="Boedeker C."/>
            <person name="Pinto D."/>
            <person name="Vollmers J."/>
            <person name="Rivas-Marin E."/>
            <person name="Kohn T."/>
            <person name="Peeters S.H."/>
            <person name="Heuer A."/>
            <person name="Rast P."/>
            <person name="Oberbeckmann S."/>
            <person name="Bunk B."/>
            <person name="Jeske O."/>
            <person name="Meyerdierks A."/>
            <person name="Storesund J.E."/>
            <person name="Kallscheuer N."/>
            <person name="Luecker S."/>
            <person name="Lage O.M."/>
            <person name="Pohl T."/>
            <person name="Merkel B.J."/>
            <person name="Hornburger P."/>
            <person name="Mueller R.-W."/>
            <person name="Bruemmer F."/>
            <person name="Labrenz M."/>
            <person name="Spormann A.M."/>
            <person name="Op den Camp H."/>
            <person name="Overmann J."/>
            <person name="Amann R."/>
            <person name="Jetten M.S.M."/>
            <person name="Mascher T."/>
            <person name="Medema M.H."/>
            <person name="Devos D.P."/>
            <person name="Kaster A.-K."/>
            <person name="Ovreas L."/>
            <person name="Rohde M."/>
            <person name="Galperin M.Y."/>
            <person name="Jogler C."/>
        </authorList>
    </citation>
    <scope>NUCLEOTIDE SEQUENCE [LARGE SCALE GENOMIC DNA]</scope>
    <source>
        <strain evidence="2 3">Mal52</strain>
    </source>
</reference>
<feature type="signal peptide" evidence="1">
    <location>
        <begin position="1"/>
        <end position="21"/>
    </location>
</feature>
<sequence precursor="true">MVALRSIVPALLLCLAAAQSAAGDDAQAPQQPDIERVACRVLVVDSHGEPVSGAIVTPWALCPRREPQAHWGWKESRLGPRPRAKTDDDGNATFRVPKFAMEKVEVGLVTWQVDHRDFVIYRGDHNINDAPAKIKLQDGYRIAATAIDAETKAPIKEHLFAHRNGDRHFDFSEWKLAKSGVLLSRTFDAENFLLRLIALPHDGPALYSELLALDRVENGGRVFLRNIPLHRGVRVQGKIDDAIPRPIKAGKVIAYISAGPIVEDPHLQFEWWWWADYVDIEPDGTFKFASLPRGDIVQLIAVCDGWVSRTPTKAEIQTVVPWKYDRHMGNRVLPHVFALDEETIQPIIAMDRTVACKITVLDTGGKPLPDAEVLMWPNQLLLRGGGTLLGFGFRLSDLLRALERGERVSPLTNWKSPFQATTNAQGIAKIDNLPNNSNVGLLAEHPKFVHPIKNNRRSTHVAMQPGETTEITIRMEPKGENILGAP</sequence>
<accession>A0A517ZLF1</accession>
<gene>
    <name evidence="2" type="ORF">Mal52_17680</name>
</gene>
<dbReference type="KEGG" id="sdyn:Mal52_17680"/>
<name>A0A517ZLF1_9PLAN</name>
<protein>
    <recommendedName>
        <fullName evidence="4">Dioxygenase</fullName>
    </recommendedName>
</protein>
<evidence type="ECO:0000313" key="2">
    <source>
        <dbReference type="EMBL" id="QDU43296.1"/>
    </source>
</evidence>
<dbReference type="AlphaFoldDB" id="A0A517ZLF1"/>
<organism evidence="2 3">
    <name type="scientific">Symmachiella dynata</name>
    <dbReference type="NCBI Taxonomy" id="2527995"/>
    <lineage>
        <taxon>Bacteria</taxon>
        <taxon>Pseudomonadati</taxon>
        <taxon>Planctomycetota</taxon>
        <taxon>Planctomycetia</taxon>
        <taxon>Planctomycetales</taxon>
        <taxon>Planctomycetaceae</taxon>
        <taxon>Symmachiella</taxon>
    </lineage>
</organism>
<dbReference type="RefSeq" id="WP_145375424.1">
    <property type="nucleotide sequence ID" value="NZ_CP036276.1"/>
</dbReference>
<evidence type="ECO:0000256" key="1">
    <source>
        <dbReference type="SAM" id="SignalP"/>
    </source>
</evidence>
<feature type="chain" id="PRO_5021988628" description="Dioxygenase" evidence="1">
    <location>
        <begin position="22"/>
        <end position="486"/>
    </location>
</feature>